<dbReference type="RefSeq" id="WP_249243254.1">
    <property type="nucleotide sequence ID" value="NZ_JAKPBZ010000094.1"/>
</dbReference>
<comment type="caution">
    <text evidence="2">The sequence shown here is derived from an EMBL/GenBank/DDBJ whole genome shotgun (WGS) entry which is preliminary data.</text>
</comment>
<protein>
    <submittedName>
        <fullName evidence="2">Glycosyltransferase family 2 protein</fullName>
    </submittedName>
</protein>
<keyword evidence="3" id="KW-1185">Reference proteome</keyword>
<sequence length="269" mass="31791">MSRISVIIPHFNQPIYIISAIESIFRNRFNDVQVIIADDHSPEENYVRLRFFLNYLVNKGNLNIKLFRSNVNVGAYRLKNEIINNIDTEFITFHDADDFSMPMRLDFLYNTIRMNKKIDILGSSYIEFFQQKNLPNSHRVKNFYRIPYIAHMFGKKYLAFQPSQLIRFNVFCILGGFDGTTRIAADDEFLLRAIHCVKVRNIKRPLYVKIERENSLTTSNTTGFISETRLKYVEELDNLRKSIKLNCSLSFYKNKPNDIEFKLKEIELK</sequence>
<organism evidence="2 3">
    <name type="scientific">Brenneria tiliae</name>
    <dbReference type="NCBI Taxonomy" id="2914984"/>
    <lineage>
        <taxon>Bacteria</taxon>
        <taxon>Pseudomonadati</taxon>
        <taxon>Pseudomonadota</taxon>
        <taxon>Gammaproteobacteria</taxon>
        <taxon>Enterobacterales</taxon>
        <taxon>Pectobacteriaceae</taxon>
        <taxon>Brenneria</taxon>
    </lineage>
</organism>
<dbReference type="EMBL" id="JAKPBZ010000094">
    <property type="protein sequence ID" value="MCL2891229.1"/>
    <property type="molecule type" value="Genomic_DNA"/>
</dbReference>
<dbReference type="Proteomes" id="UP001203069">
    <property type="component" value="Unassembled WGS sequence"/>
</dbReference>
<dbReference type="Pfam" id="PF00535">
    <property type="entry name" value="Glycos_transf_2"/>
    <property type="match status" value="1"/>
</dbReference>
<dbReference type="PANTHER" id="PTHR22916">
    <property type="entry name" value="GLYCOSYLTRANSFERASE"/>
    <property type="match status" value="1"/>
</dbReference>
<proteinExistence type="predicted"/>
<evidence type="ECO:0000259" key="1">
    <source>
        <dbReference type="Pfam" id="PF00535"/>
    </source>
</evidence>
<name>A0ABT0MPR1_9GAMM</name>
<gene>
    <name evidence="2" type="ORF">MFP26_00600</name>
</gene>
<dbReference type="Gene3D" id="3.90.550.10">
    <property type="entry name" value="Spore Coat Polysaccharide Biosynthesis Protein SpsA, Chain A"/>
    <property type="match status" value="1"/>
</dbReference>
<dbReference type="PANTHER" id="PTHR22916:SF3">
    <property type="entry name" value="UDP-GLCNAC:BETAGAL BETA-1,3-N-ACETYLGLUCOSAMINYLTRANSFERASE-LIKE PROTEIN 1"/>
    <property type="match status" value="1"/>
</dbReference>
<reference evidence="2 3" key="1">
    <citation type="submission" date="2022-02" db="EMBL/GenBank/DDBJ databases">
        <title>Description of Brenneria tiliae sp. nov. isolated from symptomatic Tilia x moltkei and Tilia x europaea trees in the UK.</title>
        <authorList>
            <person name="Kile H."/>
        </authorList>
    </citation>
    <scope>NUCLEOTIDE SEQUENCE [LARGE SCALE GENOMIC DNA]</scope>
    <source>
        <strain evidence="2 3">MC1SB4.1</strain>
    </source>
</reference>
<dbReference type="SUPFAM" id="SSF53448">
    <property type="entry name" value="Nucleotide-diphospho-sugar transferases"/>
    <property type="match status" value="1"/>
</dbReference>
<evidence type="ECO:0000313" key="2">
    <source>
        <dbReference type="EMBL" id="MCL2891229.1"/>
    </source>
</evidence>
<dbReference type="CDD" id="cd00761">
    <property type="entry name" value="Glyco_tranf_GTA_type"/>
    <property type="match status" value="1"/>
</dbReference>
<dbReference type="InterPro" id="IPR029044">
    <property type="entry name" value="Nucleotide-diphossugar_trans"/>
</dbReference>
<evidence type="ECO:0000313" key="3">
    <source>
        <dbReference type="Proteomes" id="UP001203069"/>
    </source>
</evidence>
<dbReference type="InterPro" id="IPR001173">
    <property type="entry name" value="Glyco_trans_2-like"/>
</dbReference>
<feature type="domain" description="Glycosyltransferase 2-like" evidence="1">
    <location>
        <begin position="5"/>
        <end position="155"/>
    </location>
</feature>
<accession>A0ABT0MPR1</accession>